<dbReference type="Gene3D" id="1.20.1110.10">
    <property type="entry name" value="Calcium-transporting ATPase, transmembrane domain"/>
    <property type="match status" value="1"/>
</dbReference>
<dbReference type="GO" id="GO:0016887">
    <property type="term" value="F:ATP hydrolysis activity"/>
    <property type="evidence" value="ECO:0007669"/>
    <property type="project" value="InterPro"/>
</dbReference>
<keyword evidence="5 13" id="KW-0812">Transmembrane</keyword>
<reference evidence="15" key="2">
    <citation type="journal article" date="2021" name="PeerJ">
        <title>Extensive microbial diversity within the chicken gut microbiome revealed by metagenomics and culture.</title>
        <authorList>
            <person name="Gilroy R."/>
            <person name="Ravi A."/>
            <person name="Getino M."/>
            <person name="Pursley I."/>
            <person name="Horton D.L."/>
            <person name="Alikhan N.F."/>
            <person name="Baker D."/>
            <person name="Gharbi K."/>
            <person name="Hall N."/>
            <person name="Watson M."/>
            <person name="Adriaenssens E.M."/>
            <person name="Foster-Nyarko E."/>
            <person name="Jarju S."/>
            <person name="Secka A."/>
            <person name="Antonio M."/>
            <person name="Oren A."/>
            <person name="Chaudhuri R.R."/>
            <person name="La Ragione R."/>
            <person name="Hildebrand F."/>
            <person name="Pallen M.J."/>
        </authorList>
    </citation>
    <scope>NUCLEOTIDE SEQUENCE</scope>
    <source>
        <strain evidence="15">ChiSjej4B22-9803</strain>
    </source>
</reference>
<dbReference type="EC" id="7.2.2.10" evidence="2"/>
<evidence type="ECO:0000256" key="7">
    <source>
        <dbReference type="ARBA" id="ARBA00022741"/>
    </source>
</evidence>
<dbReference type="Gene3D" id="2.70.150.10">
    <property type="entry name" value="Calcium-transporting ATPase, cytoplasmic transduction domain A"/>
    <property type="match status" value="1"/>
</dbReference>
<gene>
    <name evidence="15" type="ORF">IAB04_06620</name>
</gene>
<evidence type="ECO:0000313" key="15">
    <source>
        <dbReference type="EMBL" id="HIU49021.1"/>
    </source>
</evidence>
<keyword evidence="4" id="KW-0106">Calcium</keyword>
<dbReference type="FunFam" id="2.70.150.10:FF:000016">
    <property type="entry name" value="Calcium-transporting P-type ATPase putative"/>
    <property type="match status" value="1"/>
</dbReference>
<organism evidence="15 16">
    <name type="scientific">Candidatus Avimonoglobus intestinipullorum</name>
    <dbReference type="NCBI Taxonomy" id="2840699"/>
    <lineage>
        <taxon>Bacteria</taxon>
        <taxon>Bacillati</taxon>
        <taxon>Bacillota</taxon>
        <taxon>Clostridia</taxon>
        <taxon>Eubacteriales</taxon>
        <taxon>Candidatus Avimonoglobus</taxon>
    </lineage>
</organism>
<name>A0A9D1LVY4_9FIRM</name>
<evidence type="ECO:0000256" key="10">
    <source>
        <dbReference type="ARBA" id="ARBA00022989"/>
    </source>
</evidence>
<protein>
    <recommendedName>
        <fullName evidence="2">P-type Ca(2+) transporter</fullName>
        <ecNumber evidence="2">7.2.2.10</ecNumber>
    </recommendedName>
</protein>
<dbReference type="GO" id="GO:0046872">
    <property type="term" value="F:metal ion binding"/>
    <property type="evidence" value="ECO:0007669"/>
    <property type="project" value="UniProtKB-KW"/>
</dbReference>
<accession>A0A9D1LVY4</accession>
<proteinExistence type="predicted"/>
<dbReference type="EMBL" id="DVND01000168">
    <property type="protein sequence ID" value="HIU49021.1"/>
    <property type="molecule type" value="Genomic_DNA"/>
</dbReference>
<keyword evidence="9" id="KW-1278">Translocase</keyword>
<dbReference type="GO" id="GO:0005388">
    <property type="term" value="F:P-type calcium transporter activity"/>
    <property type="evidence" value="ECO:0007669"/>
    <property type="project" value="UniProtKB-EC"/>
</dbReference>
<dbReference type="NCBIfam" id="TIGR01494">
    <property type="entry name" value="ATPase_P-type"/>
    <property type="match status" value="1"/>
</dbReference>
<dbReference type="Pfam" id="PF00122">
    <property type="entry name" value="E1-E2_ATPase"/>
    <property type="match status" value="1"/>
</dbReference>
<dbReference type="PANTHER" id="PTHR42861">
    <property type="entry name" value="CALCIUM-TRANSPORTING ATPASE"/>
    <property type="match status" value="1"/>
</dbReference>
<dbReference type="InterPro" id="IPR059000">
    <property type="entry name" value="ATPase_P-type_domA"/>
</dbReference>
<dbReference type="AlphaFoldDB" id="A0A9D1LVY4"/>
<feature type="non-terminal residue" evidence="15">
    <location>
        <position position="324"/>
    </location>
</feature>
<dbReference type="SMART" id="SM00831">
    <property type="entry name" value="Cation_ATPase_N"/>
    <property type="match status" value="1"/>
</dbReference>
<evidence type="ECO:0000256" key="9">
    <source>
        <dbReference type="ARBA" id="ARBA00022967"/>
    </source>
</evidence>
<comment type="subcellular location">
    <subcellularLocation>
        <location evidence="1">Cell membrane</location>
        <topology evidence="1">Multi-pass membrane protein</topology>
    </subcellularLocation>
</comment>
<comment type="caution">
    <text evidence="15">The sequence shown here is derived from an EMBL/GenBank/DDBJ whole genome shotgun (WGS) entry which is preliminary data.</text>
</comment>
<evidence type="ECO:0000256" key="13">
    <source>
        <dbReference type="SAM" id="Phobius"/>
    </source>
</evidence>
<evidence type="ECO:0000256" key="8">
    <source>
        <dbReference type="ARBA" id="ARBA00022840"/>
    </source>
</evidence>
<evidence type="ECO:0000259" key="14">
    <source>
        <dbReference type="SMART" id="SM00831"/>
    </source>
</evidence>
<evidence type="ECO:0000256" key="3">
    <source>
        <dbReference type="ARBA" id="ARBA00022475"/>
    </source>
</evidence>
<evidence type="ECO:0000256" key="5">
    <source>
        <dbReference type="ARBA" id="ARBA00022692"/>
    </source>
</evidence>
<dbReference type="Pfam" id="PF00690">
    <property type="entry name" value="Cation_ATPase_N"/>
    <property type="match status" value="1"/>
</dbReference>
<dbReference type="InterPro" id="IPR001757">
    <property type="entry name" value="P_typ_ATPase"/>
</dbReference>
<dbReference type="InterPro" id="IPR023298">
    <property type="entry name" value="ATPase_P-typ_TM_dom_sf"/>
</dbReference>
<dbReference type="InterPro" id="IPR004014">
    <property type="entry name" value="ATPase_P-typ_cation-transptr_N"/>
</dbReference>
<evidence type="ECO:0000256" key="6">
    <source>
        <dbReference type="ARBA" id="ARBA00022723"/>
    </source>
</evidence>
<evidence type="ECO:0000256" key="1">
    <source>
        <dbReference type="ARBA" id="ARBA00004651"/>
    </source>
</evidence>
<keyword evidence="4" id="KW-0406">Ion transport</keyword>
<keyword evidence="4" id="KW-0109">Calcium transport</keyword>
<evidence type="ECO:0000256" key="4">
    <source>
        <dbReference type="ARBA" id="ARBA00022568"/>
    </source>
</evidence>
<comment type="catalytic activity">
    <reaction evidence="12">
        <text>Ca(2+)(in) + ATP + H2O = Ca(2+)(out) + ADP + phosphate + H(+)</text>
        <dbReference type="Rhea" id="RHEA:18105"/>
        <dbReference type="ChEBI" id="CHEBI:15377"/>
        <dbReference type="ChEBI" id="CHEBI:15378"/>
        <dbReference type="ChEBI" id="CHEBI:29108"/>
        <dbReference type="ChEBI" id="CHEBI:30616"/>
        <dbReference type="ChEBI" id="CHEBI:43474"/>
        <dbReference type="ChEBI" id="CHEBI:456216"/>
        <dbReference type="EC" id="7.2.2.10"/>
    </reaction>
</comment>
<reference evidence="15" key="1">
    <citation type="submission" date="2020-10" db="EMBL/GenBank/DDBJ databases">
        <authorList>
            <person name="Gilroy R."/>
        </authorList>
    </citation>
    <scope>NUCLEOTIDE SEQUENCE</scope>
    <source>
        <strain evidence="15">ChiSjej4B22-9803</strain>
    </source>
</reference>
<dbReference type="InterPro" id="IPR008250">
    <property type="entry name" value="ATPase_P-typ_transduc_dom_A_sf"/>
</dbReference>
<evidence type="ECO:0000256" key="12">
    <source>
        <dbReference type="ARBA" id="ARBA00048694"/>
    </source>
</evidence>
<keyword evidence="8" id="KW-0067">ATP-binding</keyword>
<feature type="transmembrane region" description="Helical" evidence="13">
    <location>
        <begin position="59"/>
        <end position="77"/>
    </location>
</feature>
<evidence type="ECO:0000256" key="2">
    <source>
        <dbReference type="ARBA" id="ARBA00012790"/>
    </source>
</evidence>
<evidence type="ECO:0000256" key="11">
    <source>
        <dbReference type="ARBA" id="ARBA00023136"/>
    </source>
</evidence>
<keyword evidence="11 13" id="KW-0472">Membrane</keyword>
<keyword evidence="3" id="KW-1003">Cell membrane</keyword>
<evidence type="ECO:0000313" key="16">
    <source>
        <dbReference type="Proteomes" id="UP000824111"/>
    </source>
</evidence>
<dbReference type="GO" id="GO:0005524">
    <property type="term" value="F:ATP binding"/>
    <property type="evidence" value="ECO:0007669"/>
    <property type="project" value="UniProtKB-KW"/>
</dbReference>
<keyword evidence="10 13" id="KW-1133">Transmembrane helix</keyword>
<keyword evidence="7" id="KW-0547">Nucleotide-binding</keyword>
<dbReference type="SUPFAM" id="SSF81653">
    <property type="entry name" value="Calcium ATPase, transduction domain A"/>
    <property type="match status" value="1"/>
</dbReference>
<dbReference type="Proteomes" id="UP000824111">
    <property type="component" value="Unassembled WGS sequence"/>
</dbReference>
<feature type="transmembrane region" description="Helical" evidence="13">
    <location>
        <begin position="250"/>
        <end position="271"/>
    </location>
</feature>
<keyword evidence="6" id="KW-0479">Metal-binding</keyword>
<dbReference type="GO" id="GO:0005886">
    <property type="term" value="C:plasma membrane"/>
    <property type="evidence" value="ECO:0007669"/>
    <property type="project" value="UniProtKB-SubCell"/>
</dbReference>
<dbReference type="SUPFAM" id="SSF81665">
    <property type="entry name" value="Calcium ATPase, transmembrane domain M"/>
    <property type="match status" value="1"/>
</dbReference>
<feature type="transmembrane region" description="Helical" evidence="13">
    <location>
        <begin position="277"/>
        <end position="302"/>
    </location>
</feature>
<sequence>MTWHNLSEKETLKALSTDREQGLSEREAAKRLKQYGENRLAEKKRKGFLKRFLEQFNDFMIIVLLAAAAVSFGISLLNGDADFADPIIILVIVVMNALIGVIQESKAEKSLEALKKICAPTALVRREGAVASIPAAAVVPGDIIILKTGAQIPADCRLLEAVNLTTDESALTGESMPVSKNAQSVYPEHTPLADRKNMALASSAVTGGRGTAVVTATGMQTEMGKIAQLILSTDSKETPLQKKLSDVGKVLGIAALAICAVIFIIGVFEHIPPFEMFMISVSLAVAAIPEGLPAIVTIMLAIGVSKMAQKGSIIRNIPSVETLG</sequence>
<feature type="domain" description="Cation-transporting P-type ATPase N-terminal" evidence="14">
    <location>
        <begin position="2"/>
        <end position="76"/>
    </location>
</feature>
<keyword evidence="4" id="KW-0813">Transport</keyword>
<feature type="transmembrane region" description="Helical" evidence="13">
    <location>
        <begin position="83"/>
        <end position="102"/>
    </location>
</feature>